<dbReference type="InterPro" id="IPR038404">
    <property type="entry name" value="TRAP_DctP_sf"/>
</dbReference>
<evidence type="ECO:0000313" key="4">
    <source>
        <dbReference type="Proteomes" id="UP001597314"/>
    </source>
</evidence>
<protein>
    <submittedName>
        <fullName evidence="3">TRAP transporter substrate-binding protein</fullName>
    </submittedName>
</protein>
<dbReference type="Gene3D" id="3.40.190.170">
    <property type="entry name" value="Bacterial extracellular solute-binding protein, family 7"/>
    <property type="match status" value="1"/>
</dbReference>
<keyword evidence="4" id="KW-1185">Reference proteome</keyword>
<reference evidence="4" key="1">
    <citation type="journal article" date="2019" name="Int. J. Syst. Evol. Microbiol.">
        <title>The Global Catalogue of Microorganisms (GCM) 10K type strain sequencing project: providing services to taxonomists for standard genome sequencing and annotation.</title>
        <authorList>
            <consortium name="The Broad Institute Genomics Platform"/>
            <consortium name="The Broad Institute Genome Sequencing Center for Infectious Disease"/>
            <person name="Wu L."/>
            <person name="Ma J."/>
        </authorList>
    </citation>
    <scope>NUCLEOTIDE SEQUENCE [LARGE SCALE GENOMIC DNA]</scope>
    <source>
        <strain evidence="4">CGMCC 1.6774</strain>
    </source>
</reference>
<dbReference type="Pfam" id="PF03480">
    <property type="entry name" value="DctP"/>
    <property type="match status" value="1"/>
</dbReference>
<dbReference type="PANTHER" id="PTHR33376:SF2">
    <property type="entry name" value="DICARBOXYLATE-BINDING PERIPLASMIC PROTEIN"/>
    <property type="match status" value="1"/>
</dbReference>
<evidence type="ECO:0000313" key="3">
    <source>
        <dbReference type="EMBL" id="MFD2182982.1"/>
    </source>
</evidence>
<keyword evidence="1 2" id="KW-0732">Signal</keyword>
<dbReference type="Proteomes" id="UP001597314">
    <property type="component" value="Unassembled WGS sequence"/>
</dbReference>
<comment type="caution">
    <text evidence="3">The sequence shown here is derived from an EMBL/GenBank/DDBJ whole genome shotgun (WGS) entry which is preliminary data.</text>
</comment>
<organism evidence="3 4">
    <name type="scientific">Rhodoplanes azumiensis</name>
    <dbReference type="NCBI Taxonomy" id="1897628"/>
    <lineage>
        <taxon>Bacteria</taxon>
        <taxon>Pseudomonadati</taxon>
        <taxon>Pseudomonadota</taxon>
        <taxon>Alphaproteobacteria</taxon>
        <taxon>Hyphomicrobiales</taxon>
        <taxon>Nitrobacteraceae</taxon>
        <taxon>Rhodoplanes</taxon>
    </lineage>
</organism>
<gene>
    <name evidence="3" type="ORF">ACFSOX_12535</name>
</gene>
<dbReference type="PANTHER" id="PTHR33376">
    <property type="match status" value="1"/>
</dbReference>
<dbReference type="RefSeq" id="WP_378478154.1">
    <property type="nucleotide sequence ID" value="NZ_JBHUIW010000013.1"/>
</dbReference>
<accession>A0ABW5AKM6</accession>
<proteinExistence type="predicted"/>
<feature type="signal peptide" evidence="2">
    <location>
        <begin position="1"/>
        <end position="29"/>
    </location>
</feature>
<evidence type="ECO:0000256" key="1">
    <source>
        <dbReference type="ARBA" id="ARBA00022729"/>
    </source>
</evidence>
<dbReference type="NCBIfam" id="TIGR00787">
    <property type="entry name" value="dctP"/>
    <property type="match status" value="1"/>
</dbReference>
<dbReference type="InterPro" id="IPR004682">
    <property type="entry name" value="TRAP_DctP"/>
</dbReference>
<feature type="chain" id="PRO_5046204710" evidence="2">
    <location>
        <begin position="30"/>
        <end position="340"/>
    </location>
</feature>
<name>A0ABW5AKM6_9BRAD</name>
<dbReference type="InterPro" id="IPR018389">
    <property type="entry name" value="DctP_fam"/>
</dbReference>
<dbReference type="CDD" id="cd13671">
    <property type="entry name" value="PBP2_TRAP_SBP_like_3"/>
    <property type="match status" value="1"/>
</dbReference>
<dbReference type="PIRSF" id="PIRSF006470">
    <property type="entry name" value="DctB"/>
    <property type="match status" value="1"/>
</dbReference>
<evidence type="ECO:0000256" key="2">
    <source>
        <dbReference type="SAM" id="SignalP"/>
    </source>
</evidence>
<dbReference type="NCBIfam" id="NF037995">
    <property type="entry name" value="TRAP_S1"/>
    <property type="match status" value="1"/>
</dbReference>
<sequence length="340" mass="37343">MAPSPAGRLQRLLARAAHALAAISFAALAVTLSAAASVAAREFRVADTQVEDYPTVQAVQHMSRLIEEQTGGRHRLRVFHSRQLGEEQDTIEQTRAGAIDLNRTNVAPIGAIVPVADVLAMPFLFRSKAHLHNVLDGPIGDEILKSFEAYGFVGLTFYDSGARSLYTRGRPVRDIADMKGLRIRVQQSALMTAMIRALGATAVQLPYGQVETGLSTGLIDGAENNWPSYVTTGHYKLAPNYTLTEHTMSPEVLVMSLRAWQSLSADDQAIFRSAARASNRVMREQWNALEERSRAQARAAGTTIVSEFDRRPFVAAMAQVYAGVTDPNLRRLIDRIRESE</sequence>
<dbReference type="EMBL" id="JBHUIW010000013">
    <property type="protein sequence ID" value="MFD2182982.1"/>
    <property type="molecule type" value="Genomic_DNA"/>
</dbReference>